<name>W9HCE2_9PROT</name>
<keyword evidence="5" id="KW-1185">Reference proteome</keyword>
<feature type="transmembrane region" description="Helical" evidence="2">
    <location>
        <begin position="64"/>
        <end position="81"/>
    </location>
</feature>
<organism evidence="4 5">
    <name type="scientific">Skermanella stibiiresistens SB22</name>
    <dbReference type="NCBI Taxonomy" id="1385369"/>
    <lineage>
        <taxon>Bacteria</taxon>
        <taxon>Pseudomonadati</taxon>
        <taxon>Pseudomonadota</taxon>
        <taxon>Alphaproteobacteria</taxon>
        <taxon>Rhodospirillales</taxon>
        <taxon>Azospirillaceae</taxon>
        <taxon>Skermanella</taxon>
    </lineage>
</organism>
<reference evidence="4 5" key="1">
    <citation type="submission" date="2013-08" db="EMBL/GenBank/DDBJ databases">
        <title>The genome sequence of Skermanella stibiiresistens.</title>
        <authorList>
            <person name="Zhu W."/>
            <person name="Wang G."/>
        </authorList>
    </citation>
    <scope>NUCLEOTIDE SEQUENCE [LARGE SCALE GENOMIC DNA]</scope>
    <source>
        <strain evidence="4 5">SB22</strain>
    </source>
</reference>
<keyword evidence="2" id="KW-0472">Membrane</keyword>
<keyword evidence="4" id="KW-0378">Hydrolase</keyword>
<dbReference type="STRING" id="1385369.N825_23620"/>
<feature type="transmembrane region" description="Helical" evidence="2">
    <location>
        <begin position="38"/>
        <end position="57"/>
    </location>
</feature>
<dbReference type="EMBL" id="AVFL01000003">
    <property type="protein sequence ID" value="EWY41553.1"/>
    <property type="molecule type" value="Genomic_DNA"/>
</dbReference>
<evidence type="ECO:0000313" key="5">
    <source>
        <dbReference type="Proteomes" id="UP000019486"/>
    </source>
</evidence>
<keyword evidence="2" id="KW-1133">Transmembrane helix</keyword>
<accession>W9HCE2</accession>
<dbReference type="GO" id="GO:0004519">
    <property type="term" value="F:endonuclease activity"/>
    <property type="evidence" value="ECO:0007669"/>
    <property type="project" value="UniProtKB-KW"/>
</dbReference>
<evidence type="ECO:0000313" key="4">
    <source>
        <dbReference type="EMBL" id="EWY41553.1"/>
    </source>
</evidence>
<dbReference type="Proteomes" id="UP000019486">
    <property type="component" value="Unassembled WGS sequence"/>
</dbReference>
<dbReference type="Pfam" id="PF03372">
    <property type="entry name" value="Exo_endo_phos"/>
    <property type="match status" value="1"/>
</dbReference>
<protein>
    <submittedName>
        <fullName evidence="4">Endonuclease</fullName>
    </submittedName>
</protein>
<keyword evidence="4" id="KW-0255">Endonuclease</keyword>
<dbReference type="SUPFAM" id="SSF56219">
    <property type="entry name" value="DNase I-like"/>
    <property type="match status" value="1"/>
</dbReference>
<dbReference type="RefSeq" id="WP_037448001.1">
    <property type="nucleotide sequence ID" value="NZ_AVFL01000003.1"/>
</dbReference>
<sequence>MLKRLFGATLILAGLLLLLATALPFIRGNEWWVRIWDFPRAQVTVLLLVVGAGMVATFPIRKPFNAIFLAALGLAAAYQAWRVHPYTPLHGVEAIQAESCDDASRLRILVANVLMGNEDAESVLGLVRTLGPDMVLLLETNHWWDSRLNKLRPDYPHVVAHPQDDSYGMHLFSRLPLVNPRVRFLLEDYVPSIVTRVRLRSGEEIDFHGVHPMPPPLDDTDERDAELLLVARQVHEDPLPAVVAGDLNDVAWSRTTRRFQEISGLLDPRIGRGLYPTFNADWPLLRWPLDHIFFEEEFVLLDLKVLPDIGSDHFPVYVSLCHQPGAAAVHTEPAPDPDDLRDAKRAIREGREEANEPE</sequence>
<dbReference type="PATRIC" id="fig|1385369.3.peg.1055"/>
<proteinExistence type="predicted"/>
<feature type="region of interest" description="Disordered" evidence="1">
    <location>
        <begin position="328"/>
        <end position="358"/>
    </location>
</feature>
<dbReference type="InterPro" id="IPR005135">
    <property type="entry name" value="Endo/exonuclease/phosphatase"/>
</dbReference>
<dbReference type="OrthoDB" id="9796594at2"/>
<evidence type="ECO:0000259" key="3">
    <source>
        <dbReference type="Pfam" id="PF03372"/>
    </source>
</evidence>
<dbReference type="Gene3D" id="3.60.10.10">
    <property type="entry name" value="Endonuclease/exonuclease/phosphatase"/>
    <property type="match status" value="1"/>
</dbReference>
<feature type="compositionally biased region" description="Basic and acidic residues" evidence="1">
    <location>
        <begin position="338"/>
        <end position="358"/>
    </location>
</feature>
<gene>
    <name evidence="4" type="ORF">N825_23620</name>
</gene>
<feature type="domain" description="Endonuclease/exonuclease/phosphatase" evidence="3">
    <location>
        <begin position="111"/>
        <end position="313"/>
    </location>
</feature>
<comment type="caution">
    <text evidence="4">The sequence shown here is derived from an EMBL/GenBank/DDBJ whole genome shotgun (WGS) entry which is preliminary data.</text>
</comment>
<dbReference type="InterPro" id="IPR036691">
    <property type="entry name" value="Endo/exonu/phosph_ase_sf"/>
</dbReference>
<evidence type="ECO:0000256" key="2">
    <source>
        <dbReference type="SAM" id="Phobius"/>
    </source>
</evidence>
<dbReference type="AlphaFoldDB" id="W9HCE2"/>
<keyword evidence="4" id="KW-0540">Nuclease</keyword>
<evidence type="ECO:0000256" key="1">
    <source>
        <dbReference type="SAM" id="MobiDB-lite"/>
    </source>
</evidence>
<keyword evidence="2" id="KW-0812">Transmembrane</keyword>